<protein>
    <recommendedName>
        <fullName evidence="10">Sodium/calcium exchanger membrane region domain-containing protein</fullName>
    </recommendedName>
</protein>
<evidence type="ECO:0000256" key="4">
    <source>
        <dbReference type="ARBA" id="ARBA00022692"/>
    </source>
</evidence>
<evidence type="ECO:0000256" key="6">
    <source>
        <dbReference type="ARBA" id="ARBA00023053"/>
    </source>
</evidence>
<comment type="subcellular location">
    <subcellularLocation>
        <location evidence="1">Membrane</location>
        <topology evidence="1">Multi-pass membrane protein</topology>
    </subcellularLocation>
</comment>
<dbReference type="PANTHER" id="PTHR12266">
    <property type="entry name" value="NA+/CA2+ K+ INDEPENDENT EXCHANGER"/>
    <property type="match status" value="1"/>
</dbReference>
<dbReference type="GO" id="GO:0006814">
    <property type="term" value="P:sodium ion transport"/>
    <property type="evidence" value="ECO:0007669"/>
    <property type="project" value="UniProtKB-KW"/>
</dbReference>
<evidence type="ECO:0000256" key="7">
    <source>
        <dbReference type="ARBA" id="ARBA00023136"/>
    </source>
</evidence>
<evidence type="ECO:0000256" key="9">
    <source>
        <dbReference type="ARBA" id="ARBA00038187"/>
    </source>
</evidence>
<keyword evidence="5" id="KW-1133">Transmembrane helix</keyword>
<keyword evidence="8" id="KW-0739">Sodium transport</keyword>
<dbReference type="PANTHER" id="PTHR12266:SF13">
    <property type="entry name" value="PUTATIVE, EXPRESSED-RELATED"/>
    <property type="match status" value="1"/>
</dbReference>
<keyword evidence="3" id="KW-0050">Antiport</keyword>
<proteinExistence type="inferred from homology"/>
<reference evidence="11" key="1">
    <citation type="submission" date="2015-06" db="UniProtKB">
        <authorList>
            <consortium name="EnsemblPlants"/>
        </authorList>
    </citation>
    <scope>IDENTIFICATION</scope>
</reference>
<dbReference type="AlphaFoldDB" id="R7W2B9"/>
<keyword evidence="4" id="KW-0812">Transmembrane</keyword>
<evidence type="ECO:0000259" key="10">
    <source>
        <dbReference type="Pfam" id="PF01699"/>
    </source>
</evidence>
<dbReference type="Pfam" id="PF01699">
    <property type="entry name" value="Na_Ca_ex"/>
    <property type="match status" value="1"/>
</dbReference>
<dbReference type="GO" id="GO:0015297">
    <property type="term" value="F:antiporter activity"/>
    <property type="evidence" value="ECO:0007669"/>
    <property type="project" value="UniProtKB-KW"/>
</dbReference>
<organism evidence="11">
    <name type="scientific">Aegilops tauschii</name>
    <name type="common">Tausch's goatgrass</name>
    <name type="synonym">Aegilops squarrosa</name>
    <dbReference type="NCBI Taxonomy" id="37682"/>
    <lineage>
        <taxon>Eukaryota</taxon>
        <taxon>Viridiplantae</taxon>
        <taxon>Streptophyta</taxon>
        <taxon>Embryophyta</taxon>
        <taxon>Tracheophyta</taxon>
        <taxon>Spermatophyta</taxon>
        <taxon>Magnoliopsida</taxon>
        <taxon>Liliopsida</taxon>
        <taxon>Poales</taxon>
        <taxon>Poaceae</taxon>
        <taxon>BOP clade</taxon>
        <taxon>Pooideae</taxon>
        <taxon>Triticodae</taxon>
        <taxon>Triticeae</taxon>
        <taxon>Triticinae</taxon>
        <taxon>Aegilops</taxon>
    </lineage>
</organism>
<name>R7W2B9_AEGTA</name>
<evidence type="ECO:0000256" key="5">
    <source>
        <dbReference type="ARBA" id="ARBA00022989"/>
    </source>
</evidence>
<feature type="domain" description="Sodium/calcium exchanger membrane region" evidence="10">
    <location>
        <begin position="248"/>
        <end position="351"/>
    </location>
</feature>
<keyword evidence="6" id="KW-0915">Sodium</keyword>
<sequence>MAAEELFAALRLPHALAGVTLPSLGNGALVGALFVTTVVASVVALAAVVEMRGFVRDLCFLFFALCNLVRVLVSGMVNVWVTASFVSIYVAYVVLVWTSQCCAEPGKPPHPDLAASLLLEDDDDDVPLLPSYSPRSRRLHDSSLPALPRVRAPHAVVPPAPPHHPGHRRAPLVSAQRRGLRRAGARAPRHDVELAQHGEIILAPRRHHNSDDHAILLAGGVLGLLLAALAAATTDAASPPHGRPRAVAGDSLGDLVSNVAMTTHRGPDGAQTAVSSCCAGPLFNTVVGLRLSLTLAAGAQYLAPFTLPADAAVYETVGLLCTRLAWVLVVVKARGMRLDRVHGVGLIVIYVRVLDSLGLWFE</sequence>
<evidence type="ECO:0000256" key="3">
    <source>
        <dbReference type="ARBA" id="ARBA00022449"/>
    </source>
</evidence>
<dbReference type="GO" id="GO:0016020">
    <property type="term" value="C:membrane"/>
    <property type="evidence" value="ECO:0007669"/>
    <property type="project" value="UniProtKB-SubCell"/>
</dbReference>
<evidence type="ECO:0000313" key="11">
    <source>
        <dbReference type="EnsemblPlants" id="EMT13396"/>
    </source>
</evidence>
<dbReference type="GO" id="GO:0008324">
    <property type="term" value="F:monoatomic cation transmembrane transporter activity"/>
    <property type="evidence" value="ECO:0007669"/>
    <property type="project" value="TreeGrafter"/>
</dbReference>
<evidence type="ECO:0000256" key="8">
    <source>
        <dbReference type="ARBA" id="ARBA00023201"/>
    </source>
</evidence>
<comment type="similarity">
    <text evidence="9">Belongs to the Ca(2+):cation antiporter (CaCA) (TC 2.A.19) family. Cation/calcium exchanger (CCX) subfamily.</text>
</comment>
<accession>R7W2B9</accession>
<evidence type="ECO:0000256" key="1">
    <source>
        <dbReference type="ARBA" id="ARBA00004141"/>
    </source>
</evidence>
<keyword evidence="7" id="KW-0472">Membrane</keyword>
<keyword evidence="2" id="KW-0813">Transport</keyword>
<evidence type="ECO:0000256" key="2">
    <source>
        <dbReference type="ARBA" id="ARBA00022448"/>
    </source>
</evidence>
<dbReference type="InterPro" id="IPR044880">
    <property type="entry name" value="NCX_ion-bd_dom_sf"/>
</dbReference>
<dbReference type="EnsemblPlants" id="EMT13396">
    <property type="protein sequence ID" value="EMT13396"/>
    <property type="gene ID" value="F775_43191"/>
</dbReference>
<dbReference type="InterPro" id="IPR004837">
    <property type="entry name" value="NaCa_Exmemb"/>
</dbReference>
<keyword evidence="8" id="KW-0406">Ion transport</keyword>
<dbReference type="InterPro" id="IPR051359">
    <property type="entry name" value="CaCA_antiporter"/>
</dbReference>
<dbReference type="Gene3D" id="1.20.1420.30">
    <property type="entry name" value="NCX, central ion-binding region"/>
    <property type="match status" value="1"/>
</dbReference>